<dbReference type="Pfam" id="PF13450">
    <property type="entry name" value="NAD_binding_8"/>
    <property type="match status" value="1"/>
</dbReference>
<gene>
    <name evidence="1" type="ORF">FA09DRAFT_328872</name>
</gene>
<dbReference type="EMBL" id="KZ819288">
    <property type="protein sequence ID" value="PWN99487.1"/>
    <property type="molecule type" value="Genomic_DNA"/>
</dbReference>
<accession>A0A316ZCH7</accession>
<keyword evidence="2" id="KW-1185">Reference proteome</keyword>
<dbReference type="PANTHER" id="PTHR42923">
    <property type="entry name" value="PROTOPORPHYRINOGEN OXIDASE"/>
    <property type="match status" value="1"/>
</dbReference>
<evidence type="ECO:0000313" key="1">
    <source>
        <dbReference type="EMBL" id="PWN99487.1"/>
    </source>
</evidence>
<dbReference type="Gene3D" id="3.50.50.60">
    <property type="entry name" value="FAD/NAD(P)-binding domain"/>
    <property type="match status" value="1"/>
</dbReference>
<dbReference type="STRING" id="58919.A0A316ZCH7"/>
<dbReference type="PANTHER" id="PTHR42923:SF20">
    <property type="entry name" value="FLAVIN-CONTAINING AMINE OXIDASEDEHYDROGENASE"/>
    <property type="match status" value="1"/>
</dbReference>
<dbReference type="RefSeq" id="XP_025599766.1">
    <property type="nucleotide sequence ID" value="XM_025741948.1"/>
</dbReference>
<dbReference type="InterPro" id="IPR050464">
    <property type="entry name" value="Zeta_carotene_desat/Oxidored"/>
</dbReference>
<dbReference type="Proteomes" id="UP000245946">
    <property type="component" value="Unassembled WGS sequence"/>
</dbReference>
<name>A0A316ZCH7_9BASI</name>
<organism evidence="1 2">
    <name type="scientific">Tilletiopsis washingtonensis</name>
    <dbReference type="NCBI Taxonomy" id="58919"/>
    <lineage>
        <taxon>Eukaryota</taxon>
        <taxon>Fungi</taxon>
        <taxon>Dikarya</taxon>
        <taxon>Basidiomycota</taxon>
        <taxon>Ustilaginomycotina</taxon>
        <taxon>Exobasidiomycetes</taxon>
        <taxon>Entylomatales</taxon>
        <taxon>Entylomatales incertae sedis</taxon>
        <taxon>Tilletiopsis</taxon>
    </lineage>
</organism>
<dbReference type="GeneID" id="37269492"/>
<evidence type="ECO:0000313" key="2">
    <source>
        <dbReference type="Proteomes" id="UP000245946"/>
    </source>
</evidence>
<sequence length="555" mass="62458">MPAQQQKRVAIVGAGCAGLSAAYALSLSPDAFEGTVYDGAPQVGGSATSHALPPGFGAEYLNEGVQGAPETFRNTFNLFHDVLGFQSKEIEMQISFGKGENFWTNIFPTQLIEEHKDNIKRFGGTLSTIKRFEPIFALVPVSKLLPLFRYPPAFGERIVFPLVALFFGTGNETRHISSAILARVFLDPSMRIFDYSPDSFLASLPTMLAFPELGRLYGAFRTLVEEAGNVKVRTSRAVTAVLRGAAARKAGGANVVIRSCATDEEGKPTGEQEEEESFDELVLCCDADSALKILKAGSGPSWKENKILGNVKYFWDISVTHHDKPYMQKHYELDHTDRWNADRKDKETQESFKWAKENWAPLYLIEEDEKDPGSITMSFDLTTYQPQFYGDPAVGKGARRTLENAPPTERVGKDEWKTKEHPLKDIKEGEQPRIYQTIFLDRDGFSHRWSRDEIDKEKILMEKWWKQQSHRWQHLVGTVALMWAINGTQHTRYAGGWTLVNMHESAVVSGFAAVYQLGASYPFAQDEEAARLFKLYLALAHMSRARKEDRQGFFA</sequence>
<dbReference type="AlphaFoldDB" id="A0A316ZCH7"/>
<reference evidence="1 2" key="1">
    <citation type="journal article" date="2018" name="Mol. Biol. Evol.">
        <title>Broad Genomic Sampling Reveals a Smut Pathogenic Ancestry of the Fungal Clade Ustilaginomycotina.</title>
        <authorList>
            <person name="Kijpornyongpan T."/>
            <person name="Mondo S.J."/>
            <person name="Barry K."/>
            <person name="Sandor L."/>
            <person name="Lee J."/>
            <person name="Lipzen A."/>
            <person name="Pangilinan J."/>
            <person name="LaButti K."/>
            <person name="Hainaut M."/>
            <person name="Henrissat B."/>
            <person name="Grigoriev I.V."/>
            <person name="Spatafora J.W."/>
            <person name="Aime M.C."/>
        </authorList>
    </citation>
    <scope>NUCLEOTIDE SEQUENCE [LARGE SCALE GENOMIC DNA]</scope>
    <source>
        <strain evidence="1 2">MCA 4186</strain>
    </source>
</reference>
<proteinExistence type="predicted"/>
<protein>
    <submittedName>
        <fullName evidence="1">Nucleotide-binding domain-containing protein</fullName>
    </submittedName>
</protein>
<dbReference type="SUPFAM" id="SSF51905">
    <property type="entry name" value="FAD/NAD(P)-binding domain"/>
    <property type="match status" value="1"/>
</dbReference>
<dbReference type="OrthoDB" id="2019015at2759"/>
<dbReference type="GO" id="GO:0016491">
    <property type="term" value="F:oxidoreductase activity"/>
    <property type="evidence" value="ECO:0007669"/>
    <property type="project" value="TreeGrafter"/>
</dbReference>
<dbReference type="InterPro" id="IPR036188">
    <property type="entry name" value="FAD/NAD-bd_sf"/>
</dbReference>